<evidence type="ECO:0000256" key="6">
    <source>
        <dbReference type="ARBA" id="ARBA00038076"/>
    </source>
</evidence>
<organism evidence="10 11">
    <name type="scientific">Candidatus Chloroploca asiatica</name>
    <dbReference type="NCBI Taxonomy" id="1506545"/>
    <lineage>
        <taxon>Bacteria</taxon>
        <taxon>Bacillati</taxon>
        <taxon>Chloroflexota</taxon>
        <taxon>Chloroflexia</taxon>
        <taxon>Chloroflexales</taxon>
        <taxon>Chloroflexineae</taxon>
        <taxon>Oscillochloridaceae</taxon>
        <taxon>Candidatus Chloroploca</taxon>
    </lineage>
</organism>
<dbReference type="AlphaFoldDB" id="A0A2H3KSM0"/>
<proteinExistence type="inferred from homology"/>
<dbReference type="PANTHER" id="PTHR30572">
    <property type="entry name" value="MEMBRANE COMPONENT OF TRANSPORTER-RELATED"/>
    <property type="match status" value="1"/>
</dbReference>
<keyword evidence="3 7" id="KW-0812">Transmembrane</keyword>
<comment type="subcellular location">
    <subcellularLocation>
        <location evidence="1">Cell membrane</location>
        <topology evidence="1">Multi-pass membrane protein</topology>
    </subcellularLocation>
</comment>
<evidence type="ECO:0000259" key="9">
    <source>
        <dbReference type="Pfam" id="PF12704"/>
    </source>
</evidence>
<dbReference type="InterPro" id="IPR050250">
    <property type="entry name" value="Macrolide_Exporter_MacB"/>
</dbReference>
<dbReference type="GO" id="GO:0022857">
    <property type="term" value="F:transmembrane transporter activity"/>
    <property type="evidence" value="ECO:0007669"/>
    <property type="project" value="TreeGrafter"/>
</dbReference>
<gene>
    <name evidence="10" type="ORF">A9Q02_16185</name>
</gene>
<protein>
    <recommendedName>
        <fullName evidence="12">ABC transporter permease</fullName>
    </recommendedName>
</protein>
<evidence type="ECO:0000256" key="4">
    <source>
        <dbReference type="ARBA" id="ARBA00022989"/>
    </source>
</evidence>
<dbReference type="InterPro" id="IPR003838">
    <property type="entry name" value="ABC3_permease_C"/>
</dbReference>
<evidence type="ECO:0000313" key="11">
    <source>
        <dbReference type="Proteomes" id="UP000220922"/>
    </source>
</evidence>
<keyword evidence="5 7" id="KW-0472">Membrane</keyword>
<evidence type="ECO:0000256" key="5">
    <source>
        <dbReference type="ARBA" id="ARBA00023136"/>
    </source>
</evidence>
<feature type="transmembrane region" description="Helical" evidence="7">
    <location>
        <begin position="21"/>
        <end position="43"/>
    </location>
</feature>
<evidence type="ECO:0000256" key="3">
    <source>
        <dbReference type="ARBA" id="ARBA00022692"/>
    </source>
</evidence>
<dbReference type="GO" id="GO:0005886">
    <property type="term" value="C:plasma membrane"/>
    <property type="evidence" value="ECO:0007669"/>
    <property type="project" value="UniProtKB-SubCell"/>
</dbReference>
<reference evidence="10 11" key="1">
    <citation type="submission" date="2016-05" db="EMBL/GenBank/DDBJ databases">
        <authorList>
            <person name="Lavstsen T."/>
            <person name="Jespersen J.S."/>
        </authorList>
    </citation>
    <scope>NUCLEOTIDE SEQUENCE [LARGE SCALE GENOMIC DNA]</scope>
    <source>
        <strain evidence="10 11">B7-9</strain>
    </source>
</reference>
<evidence type="ECO:0000256" key="7">
    <source>
        <dbReference type="SAM" id="Phobius"/>
    </source>
</evidence>
<comment type="caution">
    <text evidence="10">The sequence shown here is derived from an EMBL/GenBank/DDBJ whole genome shotgun (WGS) entry which is preliminary data.</text>
</comment>
<feature type="transmembrane region" description="Helical" evidence="7">
    <location>
        <begin position="327"/>
        <end position="351"/>
    </location>
</feature>
<evidence type="ECO:0008006" key="12">
    <source>
        <dbReference type="Google" id="ProtNLM"/>
    </source>
</evidence>
<dbReference type="EMBL" id="LYXE01000106">
    <property type="protein sequence ID" value="PDV98255.1"/>
    <property type="molecule type" value="Genomic_DNA"/>
</dbReference>
<feature type="transmembrane region" description="Helical" evidence="7">
    <location>
        <begin position="280"/>
        <end position="306"/>
    </location>
</feature>
<feature type="domain" description="MacB-like periplasmic core" evidence="9">
    <location>
        <begin position="21"/>
        <end position="248"/>
    </location>
</feature>
<sequence length="416" mass="44700">MELGDILRTALENLGRRKVRTILTSTGVIVGILTIVTMVSLGVGVQREVRAQFAALGLENVFVNPGVQRNDDFFTQFGTPRRSNPITPEVVAQWEALPTVQGVVAQINLDDVTSLIEFANGDLTSIRVTGQQVFANPFRSEASALAGDISPVQQAGRVVLAAGALPEGVEAGELVGQTITIVLRSPRGESERFPLIVAGVSDLPDNEVQATVADMATMKSWWFNVPDYLQTQGYDLAVVRANDVAAAAVLVRTFREEGYRVQSLELILEQANRVFAVINVMLASVGGLALFVASLGIVNTMIMAIYERTREIGTLKAIGASRGDIRNLFMIEAGLIGLLGGAFGIVGGWLLGLLLNEVIAWYIAREQLPIAATFFVTPWWLALAALVFAALIGIVAGLYPAARAARLDPLVALRYE</sequence>
<accession>A0A2H3KSM0</accession>
<evidence type="ECO:0000313" key="10">
    <source>
        <dbReference type="EMBL" id="PDV98255.1"/>
    </source>
</evidence>
<dbReference type="Pfam" id="PF02687">
    <property type="entry name" value="FtsX"/>
    <property type="match status" value="1"/>
</dbReference>
<keyword evidence="4 7" id="KW-1133">Transmembrane helix</keyword>
<evidence type="ECO:0000259" key="8">
    <source>
        <dbReference type="Pfam" id="PF02687"/>
    </source>
</evidence>
<name>A0A2H3KSM0_9CHLR</name>
<dbReference type="InterPro" id="IPR025857">
    <property type="entry name" value="MacB_PCD"/>
</dbReference>
<dbReference type="Pfam" id="PF12704">
    <property type="entry name" value="MacB_PCD"/>
    <property type="match status" value="1"/>
</dbReference>
<keyword evidence="11" id="KW-1185">Reference proteome</keyword>
<dbReference type="PANTHER" id="PTHR30572:SF4">
    <property type="entry name" value="ABC TRANSPORTER PERMEASE YTRF"/>
    <property type="match status" value="1"/>
</dbReference>
<dbReference type="RefSeq" id="WP_097653680.1">
    <property type="nucleotide sequence ID" value="NZ_LYXE01000106.1"/>
</dbReference>
<dbReference type="Proteomes" id="UP000220922">
    <property type="component" value="Unassembled WGS sequence"/>
</dbReference>
<dbReference type="OrthoDB" id="9770099at2"/>
<keyword evidence="2" id="KW-1003">Cell membrane</keyword>
<feature type="domain" description="ABC3 transporter permease C-terminal" evidence="8">
    <location>
        <begin position="285"/>
        <end position="409"/>
    </location>
</feature>
<evidence type="ECO:0000256" key="2">
    <source>
        <dbReference type="ARBA" id="ARBA00022475"/>
    </source>
</evidence>
<feature type="transmembrane region" description="Helical" evidence="7">
    <location>
        <begin position="379"/>
        <end position="399"/>
    </location>
</feature>
<evidence type="ECO:0000256" key="1">
    <source>
        <dbReference type="ARBA" id="ARBA00004651"/>
    </source>
</evidence>
<comment type="similarity">
    <text evidence="6">Belongs to the ABC-4 integral membrane protein family.</text>
</comment>